<protein>
    <recommendedName>
        <fullName evidence="11">M20/M25/M40 family metallo-hydrolase</fullName>
    </recommendedName>
</protein>
<feature type="binding site" evidence="8">
    <location>
        <position position="193"/>
    </location>
    <ligand>
        <name>Zn(2+)</name>
        <dbReference type="ChEBI" id="CHEBI:29105"/>
        <label>2</label>
    </ligand>
</feature>
<evidence type="ECO:0000256" key="1">
    <source>
        <dbReference type="ARBA" id="ARBA00006272"/>
    </source>
</evidence>
<evidence type="ECO:0000313" key="9">
    <source>
        <dbReference type="EMBL" id="HIV08966.1"/>
    </source>
</evidence>
<gene>
    <name evidence="9" type="ORF">IAC79_02485</name>
</gene>
<keyword evidence="3" id="KW-0645">Protease</keyword>
<proteinExistence type="inferred from homology"/>
<dbReference type="InterPro" id="IPR008007">
    <property type="entry name" value="Peptidase_M42"/>
</dbReference>
<reference evidence="9" key="2">
    <citation type="journal article" date="2021" name="PeerJ">
        <title>Extensive microbial diversity within the chicken gut microbiome revealed by metagenomics and culture.</title>
        <authorList>
            <person name="Gilroy R."/>
            <person name="Ravi A."/>
            <person name="Getino M."/>
            <person name="Pursley I."/>
            <person name="Horton D.L."/>
            <person name="Alikhan N.F."/>
            <person name="Baker D."/>
            <person name="Gharbi K."/>
            <person name="Hall N."/>
            <person name="Watson M."/>
            <person name="Adriaenssens E.M."/>
            <person name="Foster-Nyarko E."/>
            <person name="Jarju S."/>
            <person name="Secka A."/>
            <person name="Antonio M."/>
            <person name="Oren A."/>
            <person name="Chaudhuri R.R."/>
            <person name="La Ragione R."/>
            <person name="Hildebrand F."/>
            <person name="Pallen M.J."/>
        </authorList>
    </citation>
    <scope>NUCLEOTIDE SEQUENCE</scope>
    <source>
        <strain evidence="9">35461</strain>
    </source>
</reference>
<evidence type="ECO:0000313" key="10">
    <source>
        <dbReference type="Proteomes" id="UP000886845"/>
    </source>
</evidence>
<evidence type="ECO:0000256" key="3">
    <source>
        <dbReference type="ARBA" id="ARBA00022670"/>
    </source>
</evidence>
<dbReference type="AlphaFoldDB" id="A0A9D1T2G9"/>
<dbReference type="Proteomes" id="UP000886845">
    <property type="component" value="Unassembled WGS sequence"/>
</dbReference>
<evidence type="ECO:0000256" key="2">
    <source>
        <dbReference type="ARBA" id="ARBA00022438"/>
    </source>
</evidence>
<dbReference type="Gene3D" id="3.40.630.10">
    <property type="entry name" value="Zn peptidases"/>
    <property type="match status" value="1"/>
</dbReference>
<feature type="binding site" evidence="8">
    <location>
        <position position="160"/>
    </location>
    <ligand>
        <name>Zn(2+)</name>
        <dbReference type="ChEBI" id="CHEBI:29105"/>
        <label>1</label>
    </ligand>
</feature>
<dbReference type="Gene3D" id="2.40.30.40">
    <property type="entry name" value="Peptidase M42, domain 2"/>
    <property type="match status" value="1"/>
</dbReference>
<evidence type="ECO:0000256" key="6">
    <source>
        <dbReference type="PIRNR" id="PIRNR001123"/>
    </source>
</evidence>
<dbReference type="InterPro" id="IPR023367">
    <property type="entry name" value="Peptidase_M42_dom2"/>
</dbReference>
<evidence type="ECO:0000256" key="4">
    <source>
        <dbReference type="ARBA" id="ARBA00022723"/>
    </source>
</evidence>
<comment type="caution">
    <text evidence="9">The sequence shown here is derived from an EMBL/GenBank/DDBJ whole genome shotgun (WGS) entry which is preliminary data.</text>
</comment>
<accession>A0A9D1T2G9</accession>
<feature type="binding site" evidence="8">
    <location>
        <position position="215"/>
    </location>
    <ligand>
        <name>Zn(2+)</name>
        <dbReference type="ChEBI" id="CHEBI:29105"/>
        <label>1</label>
    </ligand>
</feature>
<dbReference type="EMBL" id="DVOR01000078">
    <property type="protein sequence ID" value="HIV08966.1"/>
    <property type="molecule type" value="Genomic_DNA"/>
</dbReference>
<dbReference type="PANTHER" id="PTHR32481">
    <property type="entry name" value="AMINOPEPTIDASE"/>
    <property type="match status" value="1"/>
</dbReference>
<evidence type="ECO:0008006" key="11">
    <source>
        <dbReference type="Google" id="ProtNLM"/>
    </source>
</evidence>
<dbReference type="PANTHER" id="PTHR32481:SF0">
    <property type="entry name" value="AMINOPEPTIDASE YPDE-RELATED"/>
    <property type="match status" value="1"/>
</dbReference>
<dbReference type="GO" id="GO:0004177">
    <property type="term" value="F:aminopeptidase activity"/>
    <property type="evidence" value="ECO:0007669"/>
    <property type="project" value="UniProtKB-UniRule"/>
</dbReference>
<evidence type="ECO:0000256" key="8">
    <source>
        <dbReference type="PIRSR" id="PIRSR001123-2"/>
    </source>
</evidence>
<dbReference type="PIRSF" id="PIRSF001123">
    <property type="entry name" value="PepA_GA"/>
    <property type="match status" value="1"/>
</dbReference>
<reference evidence="9" key="1">
    <citation type="submission" date="2020-10" db="EMBL/GenBank/DDBJ databases">
        <authorList>
            <person name="Gilroy R."/>
        </authorList>
    </citation>
    <scope>NUCLEOTIDE SEQUENCE</scope>
    <source>
        <strain evidence="9">35461</strain>
    </source>
</reference>
<dbReference type="Pfam" id="PF05343">
    <property type="entry name" value="Peptidase_M42"/>
    <property type="match status" value="1"/>
</dbReference>
<name>A0A9D1T2G9_9BACT</name>
<comment type="cofactor">
    <cofactor evidence="8">
        <name>a divalent metal cation</name>
        <dbReference type="ChEBI" id="CHEBI:60240"/>
    </cofactor>
    <text evidence="8">Binds 2 divalent metal cations per subunit.</text>
</comment>
<evidence type="ECO:0000256" key="5">
    <source>
        <dbReference type="ARBA" id="ARBA00022801"/>
    </source>
</evidence>
<feature type="active site" description="Proton acceptor" evidence="7">
    <location>
        <position position="192"/>
    </location>
</feature>
<keyword evidence="5" id="KW-0378">Hydrolase</keyword>
<dbReference type="GO" id="GO:0006508">
    <property type="term" value="P:proteolysis"/>
    <property type="evidence" value="ECO:0007669"/>
    <property type="project" value="UniProtKB-KW"/>
</dbReference>
<dbReference type="InterPro" id="IPR051464">
    <property type="entry name" value="Peptidase_M42_aminopept"/>
</dbReference>
<dbReference type="GO" id="GO:0046872">
    <property type="term" value="F:metal ion binding"/>
    <property type="evidence" value="ECO:0007669"/>
    <property type="project" value="UniProtKB-UniRule"/>
</dbReference>
<sequence length="322" mass="34269">MLDTLKRYCSLHATPGDEAEVFDALLRDWKAQGLDTRAFGSLAVCACPGERKKSDTLLLVAHADSPGFTVQTVHPDGEATVIPLGGIRRRNPADLVLKTADGPRPARLERPPAASARWLGELPLRVTFPEPCPGLRQGDRLCWAPVWEERDGLLATPFLDNRAGCALVADWHARFAGLLPGFNVVVAATAMEEVNGFGAAVLARQVGADAVIVLDATYENTAQGIALGRGPVVTLSDAACILSPTLRDRLLACGVPLQTEVYNFSGTDARAFPQSGGVMPVIPLLLPTRGNHSPRETCAVADLEAWPTAVAAVARTLFEPTL</sequence>
<feature type="binding site" evidence="8">
    <location>
        <position position="62"/>
    </location>
    <ligand>
        <name>Zn(2+)</name>
        <dbReference type="ChEBI" id="CHEBI:29105"/>
        <label>1</label>
    </ligand>
</feature>
<evidence type="ECO:0000256" key="7">
    <source>
        <dbReference type="PIRSR" id="PIRSR001123-1"/>
    </source>
</evidence>
<organism evidence="9 10">
    <name type="scientific">Candidatus Spyradenecus faecavium</name>
    <dbReference type="NCBI Taxonomy" id="2840947"/>
    <lineage>
        <taxon>Bacteria</taxon>
        <taxon>Pseudomonadati</taxon>
        <taxon>Lentisphaerota</taxon>
        <taxon>Lentisphaeria</taxon>
        <taxon>Lentisphaerales</taxon>
        <taxon>Lentisphaeraceae</taxon>
        <taxon>Lentisphaeraceae incertae sedis</taxon>
        <taxon>Candidatus Spyradenecus</taxon>
    </lineage>
</organism>
<feature type="binding site" evidence="8">
    <location>
        <position position="292"/>
    </location>
    <ligand>
        <name>Zn(2+)</name>
        <dbReference type="ChEBI" id="CHEBI:29105"/>
        <label>2</label>
    </ligand>
</feature>
<keyword evidence="2" id="KW-0031">Aminopeptidase</keyword>
<keyword evidence="4 8" id="KW-0479">Metal-binding</keyword>
<dbReference type="SUPFAM" id="SSF53187">
    <property type="entry name" value="Zn-dependent exopeptidases"/>
    <property type="match status" value="1"/>
</dbReference>
<feature type="binding site" evidence="8">
    <location>
        <position position="160"/>
    </location>
    <ligand>
        <name>Zn(2+)</name>
        <dbReference type="ChEBI" id="CHEBI:29105"/>
        <label>2</label>
    </ligand>
</feature>
<comment type="similarity">
    <text evidence="1 6">Belongs to the peptidase M42 family.</text>
</comment>